<dbReference type="GO" id="GO:0016887">
    <property type="term" value="F:ATP hydrolysis activity"/>
    <property type="evidence" value="ECO:0007669"/>
    <property type="project" value="InterPro"/>
</dbReference>
<dbReference type="EMBL" id="FPHG01000062">
    <property type="protein sequence ID" value="SFV63479.1"/>
    <property type="molecule type" value="Genomic_DNA"/>
</dbReference>
<gene>
    <name evidence="3" type="ORF">MNB_SV-9-1303</name>
</gene>
<reference evidence="3" key="1">
    <citation type="submission" date="2016-10" db="EMBL/GenBank/DDBJ databases">
        <authorList>
            <person name="de Groot N.N."/>
        </authorList>
    </citation>
    <scope>NUCLEOTIDE SEQUENCE</scope>
</reference>
<evidence type="ECO:0000313" key="3">
    <source>
        <dbReference type="EMBL" id="SFV63479.1"/>
    </source>
</evidence>
<evidence type="ECO:0000259" key="2">
    <source>
        <dbReference type="Pfam" id="PF17863"/>
    </source>
</evidence>
<dbReference type="InterPro" id="IPR027417">
    <property type="entry name" value="P-loop_NTPase"/>
</dbReference>
<organism evidence="3">
    <name type="scientific">hydrothermal vent metagenome</name>
    <dbReference type="NCBI Taxonomy" id="652676"/>
    <lineage>
        <taxon>unclassified sequences</taxon>
        <taxon>metagenomes</taxon>
        <taxon>ecological metagenomes</taxon>
    </lineage>
</organism>
<dbReference type="PANTHER" id="PTHR42759">
    <property type="entry name" value="MOXR FAMILY PROTEIN"/>
    <property type="match status" value="1"/>
</dbReference>
<sequence>MKNIKYKLAPEFIPIVDAIETHLIGKRYAITLTLSAYFAGGHVLLEDIPGVGKTTLAKQFCAILGLDFGRIQFTSDMLPSDILGISFYNQKESEFTLKKGAIFTQFLLADEINRAMPKTQSALLEAMEEGNITIDSTSHPLPTPFFVIGTQNPHEEVGTFPLPHSQLDRFICSFGIGYPDRESEREILKGDTSRIKQKIEPLLTHKKIMEFMKQAKDITLSDAMLDYIQDVILFTRESGKFEYGLSTRGALALISMIKSWAMLHGRTYAIPDDLQAVTGVVCSHRLKFIEGNTTSTRLSHEIFAHIHPDA</sequence>
<dbReference type="InterPro" id="IPR011703">
    <property type="entry name" value="ATPase_AAA-3"/>
</dbReference>
<accession>A0A1W1CCF9</accession>
<dbReference type="PIRSF" id="PIRSF002849">
    <property type="entry name" value="AAA_ATPase_chaperone_MoxR_prd"/>
    <property type="match status" value="1"/>
</dbReference>
<dbReference type="CDD" id="cd00009">
    <property type="entry name" value="AAA"/>
    <property type="match status" value="1"/>
</dbReference>
<dbReference type="AlphaFoldDB" id="A0A1W1CCF9"/>
<evidence type="ECO:0000259" key="1">
    <source>
        <dbReference type="Pfam" id="PF07726"/>
    </source>
</evidence>
<dbReference type="InterPro" id="IPR050764">
    <property type="entry name" value="CbbQ/NirQ/NorQ/GpvN"/>
</dbReference>
<dbReference type="Pfam" id="PF07726">
    <property type="entry name" value="AAA_3"/>
    <property type="match status" value="1"/>
</dbReference>
<dbReference type="Gene3D" id="1.10.8.80">
    <property type="entry name" value="Magnesium chelatase subunit I, C-Terminal domain"/>
    <property type="match status" value="1"/>
</dbReference>
<proteinExistence type="predicted"/>
<feature type="domain" description="ChlI/MoxR AAA lid" evidence="2">
    <location>
        <begin position="235"/>
        <end position="292"/>
    </location>
</feature>
<dbReference type="PANTHER" id="PTHR42759:SF5">
    <property type="entry name" value="METHANOL DEHYDROGENASE REGULATOR"/>
    <property type="match status" value="1"/>
</dbReference>
<dbReference type="SUPFAM" id="SSF52540">
    <property type="entry name" value="P-loop containing nucleoside triphosphate hydrolases"/>
    <property type="match status" value="1"/>
</dbReference>
<dbReference type="GO" id="GO:0005524">
    <property type="term" value="F:ATP binding"/>
    <property type="evidence" value="ECO:0007669"/>
    <property type="project" value="InterPro"/>
</dbReference>
<dbReference type="Gene3D" id="3.40.50.300">
    <property type="entry name" value="P-loop containing nucleotide triphosphate hydrolases"/>
    <property type="match status" value="1"/>
</dbReference>
<dbReference type="InterPro" id="IPR041628">
    <property type="entry name" value="ChlI/MoxR_AAA_lid"/>
</dbReference>
<feature type="domain" description="ATPase AAA-3" evidence="1">
    <location>
        <begin position="42"/>
        <end position="171"/>
    </location>
</feature>
<protein>
    <submittedName>
        <fullName evidence="3">FIG022979: MoxR-like ATPases</fullName>
    </submittedName>
</protein>
<dbReference type="Pfam" id="PF17863">
    <property type="entry name" value="AAA_lid_2"/>
    <property type="match status" value="1"/>
</dbReference>
<name>A0A1W1CCF9_9ZZZZ</name>